<dbReference type="AlphaFoldDB" id="A0AAW5SKL5"/>
<protein>
    <submittedName>
        <fullName evidence="5">3-carboxy-cis,cis-muconate cycloisomerase</fullName>
        <ecNumber evidence="5">5.5.1.2</ecNumber>
    </submittedName>
    <submittedName>
        <fullName evidence="4">Fumarate lyase</fullName>
    </submittedName>
</protein>
<dbReference type="Gene3D" id="1.20.200.10">
    <property type="entry name" value="Fumarase/aspartase (Central domain)"/>
    <property type="match status" value="1"/>
</dbReference>
<comment type="caution">
    <text evidence="5">The sequence shown here is derived from an EMBL/GenBank/DDBJ whole genome shotgun (WGS) entry which is preliminary data.</text>
</comment>
<dbReference type="EMBL" id="BCTA01000087">
    <property type="protein sequence ID" value="GAT12119.1"/>
    <property type="molecule type" value="Genomic_DNA"/>
</dbReference>
<keyword evidence="1 4" id="KW-0456">Lyase</keyword>
<evidence type="ECO:0000313" key="7">
    <source>
        <dbReference type="Proteomes" id="UP001207528"/>
    </source>
</evidence>
<dbReference type="PANTHER" id="PTHR43172">
    <property type="entry name" value="ADENYLOSUCCINATE LYASE"/>
    <property type="match status" value="1"/>
</dbReference>
<dbReference type="SUPFAM" id="SSF48557">
    <property type="entry name" value="L-aspartase-like"/>
    <property type="match status" value="1"/>
</dbReference>
<evidence type="ECO:0000313" key="4">
    <source>
        <dbReference type="EMBL" id="GAT12119.1"/>
    </source>
</evidence>
<dbReference type="PANTHER" id="PTHR43172:SF2">
    <property type="entry name" value="ADENYLOSUCCINATE LYASE C-TERMINAL DOMAIN-CONTAINING PROTEIN"/>
    <property type="match status" value="1"/>
</dbReference>
<dbReference type="GO" id="GO:0019619">
    <property type="term" value="P:3,4-dihydroxybenzoate catabolic process"/>
    <property type="evidence" value="ECO:0007669"/>
    <property type="project" value="InterPro"/>
</dbReference>
<evidence type="ECO:0000313" key="5">
    <source>
        <dbReference type="EMBL" id="MCV7024749.1"/>
    </source>
</evidence>
<comment type="similarity">
    <text evidence="2">Belongs to the class-II fumarase/aspartase family.</text>
</comment>
<keyword evidence="5" id="KW-0413">Isomerase</keyword>
<dbReference type="GO" id="GO:0047472">
    <property type="term" value="F:3-carboxy-cis,cis-muconate cycloisomerase activity"/>
    <property type="evidence" value="ECO:0007669"/>
    <property type="project" value="UniProtKB-EC"/>
</dbReference>
<dbReference type="GO" id="GO:0016829">
    <property type="term" value="F:lyase activity"/>
    <property type="evidence" value="ECO:0007669"/>
    <property type="project" value="UniProtKB-KW"/>
</dbReference>
<dbReference type="Proteomes" id="UP000069773">
    <property type="component" value="Unassembled WGS sequence"/>
</dbReference>
<accession>A0AAW5SKL5</accession>
<dbReference type="RefSeq" id="WP_067395533.1">
    <property type="nucleotide sequence ID" value="NZ_BCTA01000087.1"/>
</dbReference>
<organism evidence="5 7">
    <name type="scientific">Mycolicibacterium novocastrense</name>
    <name type="common">Mycobacterium novocastrense</name>
    <dbReference type="NCBI Taxonomy" id="59813"/>
    <lineage>
        <taxon>Bacteria</taxon>
        <taxon>Bacillati</taxon>
        <taxon>Actinomycetota</taxon>
        <taxon>Actinomycetes</taxon>
        <taxon>Mycobacteriales</taxon>
        <taxon>Mycobacteriaceae</taxon>
        <taxon>Mycolicibacterium</taxon>
    </lineage>
</organism>
<evidence type="ECO:0000256" key="2">
    <source>
        <dbReference type="ARBA" id="ARBA00034772"/>
    </source>
</evidence>
<proteinExistence type="inferred from homology"/>
<reference evidence="5" key="3">
    <citation type="journal article" date="2022" name="BMC Genomics">
        <title>Comparative genome analysis of mycobacteria focusing on tRNA and non-coding RNA.</title>
        <authorList>
            <person name="Behra P.R.K."/>
            <person name="Pettersson B.M.F."/>
            <person name="Ramesh M."/>
            <person name="Das S."/>
            <person name="Dasgupta S."/>
            <person name="Kirsebom L.A."/>
        </authorList>
    </citation>
    <scope>NUCLEOTIDE SEQUENCE</scope>
    <source>
        <strain evidence="5">DSM 44203</strain>
    </source>
</reference>
<dbReference type="EMBL" id="JACKTI010000042">
    <property type="protein sequence ID" value="MCV7024749.1"/>
    <property type="molecule type" value="Genomic_DNA"/>
</dbReference>
<evidence type="ECO:0000313" key="6">
    <source>
        <dbReference type="Proteomes" id="UP000069773"/>
    </source>
</evidence>
<reference evidence="4 6" key="1">
    <citation type="journal article" date="2016" name="Genome Announc.">
        <title>Draft Genome Sequences of Five Rapidly Growing Mycobacterium Species, M. thermoresistibile, M. fortuitum subsp. acetamidolyticum, M. canariasense, M. brisbanense, and M. novocastrense.</title>
        <authorList>
            <person name="Katahira K."/>
            <person name="Ogura Y."/>
            <person name="Gotoh Y."/>
            <person name="Hayashi T."/>
        </authorList>
    </citation>
    <scope>NUCLEOTIDE SEQUENCE [LARGE SCALE GENOMIC DNA]</scope>
    <source>
        <strain evidence="4 6">JCM18114</strain>
    </source>
</reference>
<dbReference type="Proteomes" id="UP001207528">
    <property type="component" value="Unassembled WGS sequence"/>
</dbReference>
<dbReference type="InterPro" id="IPR022761">
    <property type="entry name" value="Fumarate_lyase_N"/>
</dbReference>
<keyword evidence="6" id="KW-1185">Reference proteome</keyword>
<evidence type="ECO:0000256" key="1">
    <source>
        <dbReference type="ARBA" id="ARBA00023239"/>
    </source>
</evidence>
<reference evidence="5" key="2">
    <citation type="submission" date="2020-07" db="EMBL/GenBank/DDBJ databases">
        <authorList>
            <person name="Pettersson B.M.F."/>
            <person name="Behra P.R.K."/>
            <person name="Ramesh M."/>
            <person name="Das S."/>
            <person name="Dasgupta S."/>
            <person name="Kirsebom L.A."/>
        </authorList>
    </citation>
    <scope>NUCLEOTIDE SEQUENCE</scope>
    <source>
        <strain evidence="5">DSM 44203</strain>
    </source>
</reference>
<dbReference type="InterPro" id="IPR000362">
    <property type="entry name" value="Fumarate_lyase_fam"/>
</dbReference>
<evidence type="ECO:0000259" key="3">
    <source>
        <dbReference type="Pfam" id="PF00206"/>
    </source>
</evidence>
<gene>
    <name evidence="5" type="primary">pcaB</name>
    <name evidence="5" type="ORF">H7I77_15570</name>
    <name evidence="4" type="ORF">RMCN_5252</name>
</gene>
<name>A0AAW5SKL5_MYCNV</name>
<dbReference type="InterPro" id="IPR012789">
    <property type="entry name" value="Protocat_PcaB-like"/>
</dbReference>
<dbReference type="Pfam" id="PF00206">
    <property type="entry name" value="Lyase_1"/>
    <property type="match status" value="1"/>
</dbReference>
<feature type="domain" description="Fumarate lyase N-terminal" evidence="3">
    <location>
        <begin position="71"/>
        <end position="286"/>
    </location>
</feature>
<dbReference type="EC" id="5.5.1.2" evidence="5"/>
<dbReference type="InterPro" id="IPR008948">
    <property type="entry name" value="L-Aspartase-like"/>
</dbReference>
<sequence>MTDLFWPGDHRADDLMSDRAFLAAMVAVEQAWLAALVGAGIAPEEALADLAGYLADGDLEAIARGADADGNPVSGLVALLRIRTAKPTAQWLHRGLTSQDVVDTALMVCVRDAVDRLRKELAHQVRALSRLAETHSGTPMLARTLTQAALPSTVGVKVTRWLSAVLDAAEPLTELRVPVQAGGAAGTLAAAVELSGSVEGAISLSDSLAVALGLAPAPPWHTTRSAITRIGDALVSCCDAWGYIAADVATGSRPEIGEFAEAGGGSSSTMPHKSNPVRSVLLRRTAITAAPLAATLHTASAMSVDERSDGAWHAEWATLRTLARHTVVAAAHATELLAGLQIDVERARANLGAADRVLSEQKTMTDLTGHAASAEYLGAVEQLVDAALHRAGHYLKDAP</sequence>
<dbReference type="PRINTS" id="PR00149">
    <property type="entry name" value="FUMRATELYASE"/>
</dbReference>
<dbReference type="NCBIfam" id="TIGR02426">
    <property type="entry name" value="protocat_pcaB"/>
    <property type="match status" value="1"/>
</dbReference>